<evidence type="ECO:0000313" key="3">
    <source>
        <dbReference type="Proteomes" id="UP000770015"/>
    </source>
</evidence>
<keyword evidence="1" id="KW-0732">Signal</keyword>
<dbReference type="Proteomes" id="UP000770015">
    <property type="component" value="Unassembled WGS sequence"/>
</dbReference>
<accession>A0A9P8VAA9</accession>
<feature type="chain" id="PRO_5040422187" evidence="1">
    <location>
        <begin position="16"/>
        <end position="331"/>
    </location>
</feature>
<feature type="signal peptide" evidence="1">
    <location>
        <begin position="1"/>
        <end position="15"/>
    </location>
</feature>
<proteinExistence type="predicted"/>
<dbReference type="AlphaFoldDB" id="A0A9P8VAA9"/>
<dbReference type="OrthoDB" id="4838383at2759"/>
<organism evidence="2 3">
    <name type="scientific">Plectosphaerella plurivora</name>
    <dbReference type="NCBI Taxonomy" id="936078"/>
    <lineage>
        <taxon>Eukaryota</taxon>
        <taxon>Fungi</taxon>
        <taxon>Dikarya</taxon>
        <taxon>Ascomycota</taxon>
        <taxon>Pezizomycotina</taxon>
        <taxon>Sordariomycetes</taxon>
        <taxon>Hypocreomycetidae</taxon>
        <taxon>Glomerellales</taxon>
        <taxon>Plectosphaerellaceae</taxon>
        <taxon>Plectosphaerella</taxon>
    </lineage>
</organism>
<evidence type="ECO:0000256" key="1">
    <source>
        <dbReference type="SAM" id="SignalP"/>
    </source>
</evidence>
<evidence type="ECO:0000313" key="2">
    <source>
        <dbReference type="EMBL" id="KAH6684959.1"/>
    </source>
</evidence>
<protein>
    <submittedName>
        <fullName evidence="2">Uncharacterized protein</fullName>
    </submittedName>
</protein>
<keyword evidence="3" id="KW-1185">Reference proteome</keyword>
<sequence>MRFFATLAIASLAIAAPTAPIQERQETTVTGSLLTIAQSFQATVLGSVKIIQDSGATLSGQVDAAAEATQKLIADNVATLAAAVSASGGLFQGEVGKLSVTTSSEVEKLSLEQRKQLANAITALQAGVAGIRPIYDIKVTDFTPLLQSTIESEVKLIRDSIGPLVTPVSVFASTVANNAPKVNFDLVGIPAALTGLQGALQSQIAFIGIDLSKAFPGAPTIAVPSVSLPGAAVPTASVPVISPSVPAIPVPSIPSVPLPSAGVPAISAPGAPALAIPSAVLPDIKVPSAGLPALALPTPSAGVPAIPAIKVPSLSIPALPRVTPALPARPN</sequence>
<comment type="caution">
    <text evidence="2">The sequence shown here is derived from an EMBL/GenBank/DDBJ whole genome shotgun (WGS) entry which is preliminary data.</text>
</comment>
<dbReference type="EMBL" id="JAGSXJ010000016">
    <property type="protein sequence ID" value="KAH6684959.1"/>
    <property type="molecule type" value="Genomic_DNA"/>
</dbReference>
<gene>
    <name evidence="2" type="ORF">F5X68DRAFT_233394</name>
</gene>
<reference evidence="2" key="1">
    <citation type="journal article" date="2021" name="Nat. Commun.">
        <title>Genetic determinants of endophytism in the Arabidopsis root mycobiome.</title>
        <authorList>
            <person name="Mesny F."/>
            <person name="Miyauchi S."/>
            <person name="Thiergart T."/>
            <person name="Pickel B."/>
            <person name="Atanasova L."/>
            <person name="Karlsson M."/>
            <person name="Huettel B."/>
            <person name="Barry K.W."/>
            <person name="Haridas S."/>
            <person name="Chen C."/>
            <person name="Bauer D."/>
            <person name="Andreopoulos W."/>
            <person name="Pangilinan J."/>
            <person name="LaButti K."/>
            <person name="Riley R."/>
            <person name="Lipzen A."/>
            <person name="Clum A."/>
            <person name="Drula E."/>
            <person name="Henrissat B."/>
            <person name="Kohler A."/>
            <person name="Grigoriev I.V."/>
            <person name="Martin F.M."/>
            <person name="Hacquard S."/>
        </authorList>
    </citation>
    <scope>NUCLEOTIDE SEQUENCE</scope>
    <source>
        <strain evidence="2">MPI-SDFR-AT-0117</strain>
    </source>
</reference>
<name>A0A9P8VAA9_9PEZI</name>